<name>A0A450U9H8_9GAMM</name>
<dbReference type="EMBL" id="CAADFG010000002">
    <property type="protein sequence ID" value="VFJ87063.1"/>
    <property type="molecule type" value="Genomic_DNA"/>
</dbReference>
<organism evidence="2">
    <name type="scientific">Candidatus Kentrum eta</name>
    <dbReference type="NCBI Taxonomy" id="2126337"/>
    <lineage>
        <taxon>Bacteria</taxon>
        <taxon>Pseudomonadati</taxon>
        <taxon>Pseudomonadota</taxon>
        <taxon>Gammaproteobacteria</taxon>
        <taxon>Candidatus Kentrum</taxon>
    </lineage>
</organism>
<dbReference type="EMBL" id="CAADFJ010000001">
    <property type="protein sequence ID" value="VFJ94987.1"/>
    <property type="molecule type" value="Genomic_DNA"/>
</dbReference>
<evidence type="ECO:0000313" key="2">
    <source>
        <dbReference type="EMBL" id="VFJ88716.1"/>
    </source>
</evidence>
<evidence type="ECO:0000313" key="1">
    <source>
        <dbReference type="EMBL" id="VFJ87063.1"/>
    </source>
</evidence>
<sequence>MIPKYLPCAALTERFAAAGGEDRGRRFPVEEMPDYLFLAGARLAEAEVVLQVMPDVLGHVGFGRARLRMNSNKTNLICYCHPVPERLFLNEG</sequence>
<proteinExistence type="predicted"/>
<evidence type="ECO:0000313" key="3">
    <source>
        <dbReference type="EMBL" id="VFJ94987.1"/>
    </source>
</evidence>
<gene>
    <name evidence="1" type="ORF">BECKH772A_GA0070896_1000219</name>
    <name evidence="2" type="ORF">BECKH772B_GA0070898_1000215</name>
    <name evidence="3" type="ORF">BECKH772C_GA0070978_1000166</name>
</gene>
<dbReference type="EMBL" id="CAADFI010000002">
    <property type="protein sequence ID" value="VFJ88716.1"/>
    <property type="molecule type" value="Genomic_DNA"/>
</dbReference>
<accession>A0A450U9H8</accession>
<dbReference type="AlphaFoldDB" id="A0A450U9H8"/>
<reference evidence="2" key="1">
    <citation type="submission" date="2019-02" db="EMBL/GenBank/DDBJ databases">
        <authorList>
            <person name="Gruber-Vodicka R. H."/>
            <person name="Seah K. B. B."/>
        </authorList>
    </citation>
    <scope>NUCLEOTIDE SEQUENCE</scope>
    <source>
        <strain evidence="3">BECK_SA2B12</strain>
        <strain evidence="1">BECK_SA2B15</strain>
        <strain evidence="2">BECK_SA2B20</strain>
    </source>
</reference>
<protein>
    <submittedName>
        <fullName evidence="2">Uncharacterized protein</fullName>
    </submittedName>
</protein>